<accession>A0A2H0U9V4</accession>
<dbReference type="InterPro" id="IPR041122">
    <property type="entry name" value="RecJ_OB"/>
</dbReference>
<dbReference type="AlphaFoldDB" id="A0A2H0U9V4"/>
<name>A0A2H0U9V4_9BACT</name>
<organism evidence="3 4">
    <name type="scientific">Candidatus Kaiserbacteria bacterium CG10_big_fil_rev_8_21_14_0_10_56_12</name>
    <dbReference type="NCBI Taxonomy" id="1974611"/>
    <lineage>
        <taxon>Bacteria</taxon>
        <taxon>Candidatus Kaiseribacteriota</taxon>
    </lineage>
</organism>
<dbReference type="GO" id="GO:0016787">
    <property type="term" value="F:hydrolase activity"/>
    <property type="evidence" value="ECO:0007669"/>
    <property type="project" value="UniProtKB-KW"/>
</dbReference>
<dbReference type="Pfam" id="PF17768">
    <property type="entry name" value="RecJ_OB"/>
    <property type="match status" value="1"/>
</dbReference>
<proteinExistence type="predicted"/>
<feature type="domain" description="RecJ OB" evidence="2">
    <location>
        <begin position="38"/>
        <end position="146"/>
    </location>
</feature>
<evidence type="ECO:0000259" key="2">
    <source>
        <dbReference type="Pfam" id="PF17768"/>
    </source>
</evidence>
<comment type="caution">
    <text evidence="3">The sequence shown here is derived from an EMBL/GenBank/DDBJ whole genome shotgun (WGS) entry which is preliminary data.</text>
</comment>
<feature type="non-terminal residue" evidence="3">
    <location>
        <position position="1"/>
    </location>
</feature>
<dbReference type="PANTHER" id="PTHR30255:SF2">
    <property type="entry name" value="SINGLE-STRANDED-DNA-SPECIFIC EXONUCLEASE RECJ"/>
    <property type="match status" value="1"/>
</dbReference>
<evidence type="ECO:0000256" key="1">
    <source>
        <dbReference type="ARBA" id="ARBA00022801"/>
    </source>
</evidence>
<dbReference type="EMBL" id="PFBL01000012">
    <property type="protein sequence ID" value="PIR83191.1"/>
    <property type="molecule type" value="Genomic_DNA"/>
</dbReference>
<dbReference type="InterPro" id="IPR051673">
    <property type="entry name" value="SSDNA_exonuclease_RecJ"/>
</dbReference>
<evidence type="ECO:0000313" key="3">
    <source>
        <dbReference type="EMBL" id="PIR83191.1"/>
    </source>
</evidence>
<sequence>GFTVAEQAIFDLEDRLVTAHSKIGAGSLSDGDLSLRADGVIAPDEVDLAFLKQVEKLAPFGIDNPKPVFLLNNVTVESTARFGKAGEHLKLRVTTDTRRLDAVTFFAKGALARTADALRAGSRAHILAHVERDTFSRANPVRLRLLDVRTA</sequence>
<protein>
    <recommendedName>
        <fullName evidence="2">RecJ OB domain-containing protein</fullName>
    </recommendedName>
</protein>
<dbReference type="Proteomes" id="UP000230179">
    <property type="component" value="Unassembled WGS sequence"/>
</dbReference>
<dbReference type="PANTHER" id="PTHR30255">
    <property type="entry name" value="SINGLE-STRANDED-DNA-SPECIFIC EXONUCLEASE RECJ"/>
    <property type="match status" value="1"/>
</dbReference>
<keyword evidence="1" id="KW-0378">Hydrolase</keyword>
<dbReference type="Gene3D" id="2.40.50.460">
    <property type="match status" value="1"/>
</dbReference>
<reference evidence="4" key="1">
    <citation type="submission" date="2017-09" db="EMBL/GenBank/DDBJ databases">
        <title>Depth-based differentiation of microbial function through sediment-hosted aquifers and enrichment of novel symbionts in the deep terrestrial subsurface.</title>
        <authorList>
            <person name="Probst A.J."/>
            <person name="Ladd B."/>
            <person name="Jarett J.K."/>
            <person name="Geller-Mcgrath D.E."/>
            <person name="Sieber C.M.K."/>
            <person name="Emerson J.B."/>
            <person name="Anantharaman K."/>
            <person name="Thomas B.C."/>
            <person name="Malmstrom R."/>
            <person name="Stieglmeier M."/>
            <person name="Klingl A."/>
            <person name="Woyke T."/>
            <person name="Ryan C.M."/>
            <person name="Banfield J.F."/>
        </authorList>
    </citation>
    <scope>NUCLEOTIDE SEQUENCE [LARGE SCALE GENOMIC DNA]</scope>
</reference>
<evidence type="ECO:0000313" key="4">
    <source>
        <dbReference type="Proteomes" id="UP000230179"/>
    </source>
</evidence>
<gene>
    <name evidence="3" type="ORF">COU19_01610</name>
</gene>